<dbReference type="EMBL" id="FOXB01000037">
    <property type="protein sequence ID" value="SFP73938.1"/>
    <property type="molecule type" value="Genomic_DNA"/>
</dbReference>
<evidence type="ECO:0000256" key="1">
    <source>
        <dbReference type="ARBA" id="ARBA00022649"/>
    </source>
</evidence>
<dbReference type="Proteomes" id="UP000199227">
    <property type="component" value="Unassembled WGS sequence"/>
</dbReference>
<accession>A0A1I5STC5</accession>
<evidence type="ECO:0000313" key="3">
    <source>
        <dbReference type="Proteomes" id="UP000199227"/>
    </source>
</evidence>
<name>A0A1I5STC5_9BACT</name>
<keyword evidence="1" id="KW-1277">Toxin-antitoxin system</keyword>
<dbReference type="AlphaFoldDB" id="A0A1I5STC5"/>
<evidence type="ECO:0000313" key="2">
    <source>
        <dbReference type="EMBL" id="SFP73938.1"/>
    </source>
</evidence>
<sequence length="94" mass="11403">MKLKILELAYLEIENGKEYYNLQEEKLGDKFKKEIQTSIDNIITFPKLYPEVENNIRRCLLHKFPYSIFYTIDNDTIIILSVAHQRRKPYYWIS</sequence>
<dbReference type="InterPro" id="IPR035093">
    <property type="entry name" value="RelE/ParE_toxin_dom_sf"/>
</dbReference>
<dbReference type="STRING" id="223786.SAMN05216234_1378"/>
<reference evidence="2 3" key="1">
    <citation type="submission" date="2016-10" db="EMBL/GenBank/DDBJ databases">
        <authorList>
            <person name="de Groot N.N."/>
        </authorList>
    </citation>
    <scope>NUCLEOTIDE SEQUENCE [LARGE SCALE GENOMIC DNA]</scope>
    <source>
        <strain evidence="2 3">EP1-55-1</strain>
    </source>
</reference>
<dbReference type="Gene3D" id="3.30.2310.20">
    <property type="entry name" value="RelE-like"/>
    <property type="match status" value="1"/>
</dbReference>
<organism evidence="2 3">
    <name type="scientific">Hydrogenimonas thermophila</name>
    <dbReference type="NCBI Taxonomy" id="223786"/>
    <lineage>
        <taxon>Bacteria</taxon>
        <taxon>Pseudomonadati</taxon>
        <taxon>Campylobacterota</taxon>
        <taxon>Epsilonproteobacteria</taxon>
        <taxon>Campylobacterales</taxon>
        <taxon>Hydrogenimonadaceae</taxon>
        <taxon>Hydrogenimonas</taxon>
    </lineage>
</organism>
<dbReference type="Pfam" id="PF05016">
    <property type="entry name" value="ParE_toxin"/>
    <property type="match status" value="1"/>
</dbReference>
<dbReference type="RefSeq" id="WP_092913536.1">
    <property type="nucleotide sequence ID" value="NZ_CP136592.1"/>
</dbReference>
<proteinExistence type="predicted"/>
<keyword evidence="3" id="KW-1185">Reference proteome</keyword>
<dbReference type="InterPro" id="IPR007712">
    <property type="entry name" value="RelE/ParE_toxin"/>
</dbReference>
<dbReference type="OrthoDB" id="278204at2"/>
<protein>
    <submittedName>
        <fullName evidence="2">Plasmid stabilization system protein ParE</fullName>
    </submittedName>
</protein>
<gene>
    <name evidence="2" type="ORF">SAMN05216234_1378</name>
</gene>